<dbReference type="InterPro" id="IPR044060">
    <property type="entry name" value="Bacterial_rp_domain"/>
</dbReference>
<protein>
    <recommendedName>
        <fullName evidence="1">SLH domain-containing protein</fullName>
    </recommendedName>
</protein>
<accession>A0A644XPK8</accession>
<dbReference type="Pfam" id="PF00395">
    <property type="entry name" value="SLH"/>
    <property type="match status" value="3"/>
</dbReference>
<evidence type="ECO:0000259" key="1">
    <source>
        <dbReference type="PROSITE" id="PS51272"/>
    </source>
</evidence>
<dbReference type="InterPro" id="IPR015919">
    <property type="entry name" value="Cadherin-like_sf"/>
</dbReference>
<dbReference type="AlphaFoldDB" id="A0A644XPK8"/>
<gene>
    <name evidence="2" type="ORF">SDC9_64317</name>
</gene>
<dbReference type="InterPro" id="IPR013783">
    <property type="entry name" value="Ig-like_fold"/>
</dbReference>
<dbReference type="InterPro" id="IPR001119">
    <property type="entry name" value="SLH_dom"/>
</dbReference>
<dbReference type="PROSITE" id="PS51272">
    <property type="entry name" value="SLH"/>
    <property type="match status" value="2"/>
</dbReference>
<dbReference type="Gene3D" id="2.60.40.10">
    <property type="entry name" value="Immunoglobulins"/>
    <property type="match status" value="1"/>
</dbReference>
<feature type="domain" description="SLH" evidence="1">
    <location>
        <begin position="729"/>
        <end position="792"/>
    </location>
</feature>
<comment type="caution">
    <text evidence="2">The sequence shown here is derived from an EMBL/GenBank/DDBJ whole genome shotgun (WGS) entry which is preliminary data.</text>
</comment>
<dbReference type="GO" id="GO:0016020">
    <property type="term" value="C:membrane"/>
    <property type="evidence" value="ECO:0007669"/>
    <property type="project" value="InterPro"/>
</dbReference>
<dbReference type="Pfam" id="PF18998">
    <property type="entry name" value="Flg_new_2"/>
    <property type="match status" value="1"/>
</dbReference>
<sequence>MKSLWITRRRIPALLLTLLLLITLLPIPAKAADPLTLQSAAVTTGGGVGLTFDRAVSAVDFVNTIKTGFTITGLDRTLPITNATLHGGSNNFVQLYFNAPVLGGEAVALSYTPGSVQAADGGLLAPIPSMDIENNLPHPTLGIDAPPPATVGASYTHTFTATGGTSPYRFTLDSVGGSLPGGLTLSENGVISGVPTAAGTFPFAIFVTDSENAFDLKSFSITVQELPVNICEIAGVGYLTLDAALAAIPDGGTATITLLRNIDYNAGVFIEGKAVTFDLNGHTLNINNPAAGGVGLAVQLGGSVDLTGSGALNATGETYGVRVSTNSLTTRATVTNATATGPTGEAAYAAGPASLTVLGDANASGINAFGAHAISNGVIHIEGNVHATNQGVYASSSVITVDGNVTANGADLLGDAIGIGVGVYGGTGNVKVGGNVTANRVGAMARANGSITIDGMLAAPAYIQFADDEPVSIDDNVTPTTKTGYRTYQSAAVGTVWVRERFSVAVNGSYAQTTGAGSYAEGETVSIYAGTRSDYTFTGWTSSDVTVTSAGSANASFTMPGKAVAVTANWRYNGGGGSGGGGGSSYKYYAITAAAGTGGSISPNGNVSIQEDLDKTFTITPSTGYVISDVLVNGKSVGAVGSYTFAKVRSNQAINVTFQMADHTSPQSGAGFEDVADDAYYAKAIAWAVDKGITKGASGTTFSPNAVCTRAQTVTFLWRAMGSPEPVGTVNPFTDISSDAYYYKAVLWAVEKGITNGAGAATFNPDDVVTRGQAVMFQYRAAGKPAAGTRNPFSDVKSDDYCYDAVLWAAKESVTAGTSAAAFSPASDCTRAQIVTFLFRYMGK</sequence>
<feature type="domain" description="SLH" evidence="1">
    <location>
        <begin position="668"/>
        <end position="728"/>
    </location>
</feature>
<organism evidence="2">
    <name type="scientific">bioreactor metagenome</name>
    <dbReference type="NCBI Taxonomy" id="1076179"/>
    <lineage>
        <taxon>unclassified sequences</taxon>
        <taxon>metagenomes</taxon>
        <taxon>ecological metagenomes</taxon>
    </lineage>
</organism>
<reference evidence="2" key="1">
    <citation type="submission" date="2019-08" db="EMBL/GenBank/DDBJ databases">
        <authorList>
            <person name="Kucharzyk K."/>
            <person name="Murdoch R.W."/>
            <person name="Higgins S."/>
            <person name="Loffler F."/>
        </authorList>
    </citation>
    <scope>NUCLEOTIDE SEQUENCE</scope>
</reference>
<dbReference type="EMBL" id="VSSQ01002884">
    <property type="protein sequence ID" value="MPM17917.1"/>
    <property type="molecule type" value="Genomic_DNA"/>
</dbReference>
<dbReference type="SUPFAM" id="SSF49313">
    <property type="entry name" value="Cadherin-like"/>
    <property type="match status" value="1"/>
</dbReference>
<name>A0A644XPK8_9ZZZZ</name>
<evidence type="ECO:0000313" key="2">
    <source>
        <dbReference type="EMBL" id="MPM17917.1"/>
    </source>
</evidence>
<proteinExistence type="predicted"/>
<dbReference type="GO" id="GO:0005509">
    <property type="term" value="F:calcium ion binding"/>
    <property type="evidence" value="ECO:0007669"/>
    <property type="project" value="InterPro"/>
</dbReference>